<comment type="function">
    <text evidence="2 10 12">Catalyzes the transfer of a dimethylallyl group onto the adenine at position 37 in tRNAs that read codons beginning with uridine, leading to the formation of N6-(dimethylallyl)adenosine (i(6)A).</text>
</comment>
<sequence length="335" mass="36649">MVSELINGAAPALDGSGTEPAATRSQLIVIGGATGTGKTGLSLDVAELLGRHGVRAEIVNADAMQLYRGMDIGTAKLPPIQRRGIPHHCFDELDVTENATVAWYQERARQVITEILERDAVPILIGGSGLYIASVVFDLSFPGRDPEVRAALEQRLIDEGPGTLYRELEAVDPKAATNIDPANGRRIVRALEAIAVTGEPFSSQLPEQQRWWRPTTMVLAEVPRPELVSRLDARVEDMWRDGIVEETAALLEAGLVYESTAGKAIGYAQAADQLRGEIDQDEAIARAQQLTRKYARRQVSWFRRYDTALRLRADDPWAAQTVLEAAGFLNREGTA</sequence>
<dbReference type="RefSeq" id="WP_083524592.1">
    <property type="nucleotide sequence ID" value="NZ_JBHUNF010000009.1"/>
</dbReference>
<evidence type="ECO:0000313" key="15">
    <source>
        <dbReference type="Proteomes" id="UP001597453"/>
    </source>
</evidence>
<evidence type="ECO:0000256" key="11">
    <source>
        <dbReference type="RuleBase" id="RU003783"/>
    </source>
</evidence>
<evidence type="ECO:0000256" key="13">
    <source>
        <dbReference type="RuleBase" id="RU003785"/>
    </source>
</evidence>
<evidence type="ECO:0000256" key="2">
    <source>
        <dbReference type="ARBA" id="ARBA00003213"/>
    </source>
</evidence>
<dbReference type="Proteomes" id="UP001597453">
    <property type="component" value="Unassembled WGS sequence"/>
</dbReference>
<keyword evidence="5 10" id="KW-0819">tRNA processing</keyword>
<reference evidence="15" key="1">
    <citation type="journal article" date="2019" name="Int. J. Syst. Evol. Microbiol.">
        <title>The Global Catalogue of Microorganisms (GCM) 10K type strain sequencing project: providing services to taxonomists for standard genome sequencing and annotation.</title>
        <authorList>
            <consortium name="The Broad Institute Genomics Platform"/>
            <consortium name="The Broad Institute Genome Sequencing Center for Infectious Disease"/>
            <person name="Wu L."/>
            <person name="Ma J."/>
        </authorList>
    </citation>
    <scope>NUCLEOTIDE SEQUENCE [LARGE SCALE GENOMIC DNA]</scope>
    <source>
        <strain evidence="15">TISTR 1511</strain>
    </source>
</reference>
<comment type="caution">
    <text evidence="10">Lacks conserved residue(s) required for the propagation of feature annotation.</text>
</comment>
<evidence type="ECO:0000256" key="4">
    <source>
        <dbReference type="ARBA" id="ARBA00022679"/>
    </source>
</evidence>
<comment type="caution">
    <text evidence="14">The sequence shown here is derived from an EMBL/GenBank/DDBJ whole genome shotgun (WGS) entry which is preliminary data.</text>
</comment>
<keyword evidence="7 10" id="KW-0067">ATP-binding</keyword>
<evidence type="ECO:0000313" key="14">
    <source>
        <dbReference type="EMBL" id="MFD2675430.1"/>
    </source>
</evidence>
<dbReference type="PANTHER" id="PTHR11088:SF60">
    <property type="entry name" value="TRNA DIMETHYLALLYLTRANSFERASE"/>
    <property type="match status" value="1"/>
</dbReference>
<feature type="binding site" evidence="10">
    <location>
        <begin position="32"/>
        <end position="39"/>
    </location>
    <ligand>
        <name>ATP</name>
        <dbReference type="ChEBI" id="CHEBI:30616"/>
    </ligand>
</feature>
<organism evidence="14 15">
    <name type="scientific">Gulosibacter bifidus</name>
    <dbReference type="NCBI Taxonomy" id="272239"/>
    <lineage>
        <taxon>Bacteria</taxon>
        <taxon>Bacillati</taxon>
        <taxon>Actinomycetota</taxon>
        <taxon>Actinomycetes</taxon>
        <taxon>Micrococcales</taxon>
        <taxon>Microbacteriaceae</taxon>
        <taxon>Gulosibacter</taxon>
    </lineage>
</organism>
<accession>A0ABW5RK40</accession>
<protein>
    <recommendedName>
        <fullName evidence="10">tRNA dimethylallyltransferase</fullName>
        <ecNumber evidence="10">2.5.1.75</ecNumber>
    </recommendedName>
    <alternativeName>
        <fullName evidence="10">Dimethylallyl diphosphate:tRNA dimethylallyltransferase</fullName>
        <shortName evidence="10">DMAPP:tRNA dimethylallyltransferase</shortName>
        <shortName evidence="10">DMATase</shortName>
    </alternativeName>
    <alternativeName>
        <fullName evidence="10">Isopentenyl-diphosphate:tRNA isopentenyltransferase</fullName>
        <shortName evidence="10">IPP transferase</shortName>
        <shortName evidence="10">IPPT</shortName>
        <shortName evidence="10">IPTase</shortName>
    </alternativeName>
</protein>
<proteinExistence type="inferred from homology"/>
<dbReference type="Gene3D" id="3.40.50.300">
    <property type="entry name" value="P-loop containing nucleotide triphosphate hydrolases"/>
    <property type="match status" value="1"/>
</dbReference>
<evidence type="ECO:0000256" key="1">
    <source>
        <dbReference type="ARBA" id="ARBA00001946"/>
    </source>
</evidence>
<evidence type="ECO:0000256" key="5">
    <source>
        <dbReference type="ARBA" id="ARBA00022694"/>
    </source>
</evidence>
<dbReference type="GO" id="GO:0052381">
    <property type="term" value="F:tRNA dimethylallyltransferase activity"/>
    <property type="evidence" value="ECO:0007669"/>
    <property type="project" value="UniProtKB-EC"/>
</dbReference>
<dbReference type="EC" id="2.5.1.75" evidence="10"/>
<evidence type="ECO:0000256" key="7">
    <source>
        <dbReference type="ARBA" id="ARBA00022840"/>
    </source>
</evidence>
<keyword evidence="4 10" id="KW-0808">Transferase</keyword>
<dbReference type="EMBL" id="JBHUNF010000009">
    <property type="protein sequence ID" value="MFD2675430.1"/>
    <property type="molecule type" value="Genomic_DNA"/>
</dbReference>
<name>A0ABW5RK40_9MICO</name>
<evidence type="ECO:0000256" key="8">
    <source>
        <dbReference type="ARBA" id="ARBA00022842"/>
    </source>
</evidence>
<evidence type="ECO:0000256" key="12">
    <source>
        <dbReference type="RuleBase" id="RU003784"/>
    </source>
</evidence>
<dbReference type="Gene3D" id="1.10.20.140">
    <property type="match status" value="1"/>
</dbReference>
<evidence type="ECO:0000256" key="6">
    <source>
        <dbReference type="ARBA" id="ARBA00022741"/>
    </source>
</evidence>
<comment type="catalytic activity">
    <reaction evidence="9 10 11">
        <text>adenosine(37) in tRNA + dimethylallyl diphosphate = N(6)-dimethylallyladenosine(37) in tRNA + diphosphate</text>
        <dbReference type="Rhea" id="RHEA:26482"/>
        <dbReference type="Rhea" id="RHEA-COMP:10162"/>
        <dbReference type="Rhea" id="RHEA-COMP:10375"/>
        <dbReference type="ChEBI" id="CHEBI:33019"/>
        <dbReference type="ChEBI" id="CHEBI:57623"/>
        <dbReference type="ChEBI" id="CHEBI:74411"/>
        <dbReference type="ChEBI" id="CHEBI:74415"/>
        <dbReference type="EC" id="2.5.1.75"/>
    </reaction>
</comment>
<feature type="binding site" evidence="10">
    <location>
        <begin position="34"/>
        <end position="39"/>
    </location>
    <ligand>
        <name>substrate</name>
    </ligand>
</feature>
<evidence type="ECO:0000256" key="9">
    <source>
        <dbReference type="ARBA" id="ARBA00049563"/>
    </source>
</evidence>
<evidence type="ECO:0000256" key="3">
    <source>
        <dbReference type="ARBA" id="ARBA00005842"/>
    </source>
</evidence>
<dbReference type="InterPro" id="IPR018022">
    <property type="entry name" value="IPT"/>
</dbReference>
<gene>
    <name evidence="10 14" type="primary">miaA</name>
    <name evidence="14" type="ORF">ACFSUQ_09020</name>
</gene>
<comment type="similarity">
    <text evidence="3 10 13">Belongs to the IPP transferase family.</text>
</comment>
<keyword evidence="6 10" id="KW-0547">Nucleotide-binding</keyword>
<dbReference type="PANTHER" id="PTHR11088">
    <property type="entry name" value="TRNA DIMETHYLALLYLTRANSFERASE"/>
    <property type="match status" value="1"/>
</dbReference>
<keyword evidence="15" id="KW-1185">Reference proteome</keyword>
<dbReference type="InterPro" id="IPR039657">
    <property type="entry name" value="Dimethylallyltransferase"/>
</dbReference>
<dbReference type="InterPro" id="IPR027417">
    <property type="entry name" value="P-loop_NTPase"/>
</dbReference>
<dbReference type="Pfam" id="PF01715">
    <property type="entry name" value="IPPT"/>
    <property type="match status" value="1"/>
</dbReference>
<comment type="subunit">
    <text evidence="10">Monomer.</text>
</comment>
<evidence type="ECO:0000256" key="10">
    <source>
        <dbReference type="HAMAP-Rule" id="MF_00185"/>
    </source>
</evidence>
<dbReference type="NCBIfam" id="TIGR00174">
    <property type="entry name" value="miaA"/>
    <property type="match status" value="1"/>
</dbReference>
<keyword evidence="8 10" id="KW-0460">Magnesium</keyword>
<feature type="site" description="Interaction with substrate tRNA" evidence="10">
    <location>
        <position position="149"/>
    </location>
</feature>
<feature type="site" description="Interaction with substrate tRNA" evidence="10">
    <location>
        <position position="128"/>
    </location>
</feature>
<dbReference type="SUPFAM" id="SSF52540">
    <property type="entry name" value="P-loop containing nucleoside triphosphate hydrolases"/>
    <property type="match status" value="2"/>
</dbReference>
<dbReference type="HAMAP" id="MF_00185">
    <property type="entry name" value="IPP_trans"/>
    <property type="match status" value="1"/>
</dbReference>
<comment type="cofactor">
    <cofactor evidence="1 10">
        <name>Mg(2+)</name>
        <dbReference type="ChEBI" id="CHEBI:18420"/>
    </cofactor>
</comment>